<accession>A0AC34QUB1</accession>
<sequence length="350" mass="39965">MTEMETKFDVSLGTKMDLSLGSNMDLSIDIKEPKPEITDLGSKTDLIEMVKGYKELYDKNDPLYKNNSHKGVLWASIAKNLGGTQSAKKVREQFSYMRRRFEEEYHARKNGLPRPKLPDPDSANYRKPLFVYEQLTFLEPYIQTERESSYDEHSADVENHPGTSSFFDDNITDLSDPNILFDYVRQWTTDANIQIDPTTGEILPGDIKEIKECPPAKRKRKNNVPPKKSKTTLTPPSNNSTSAESPPSQDLKNVSLLPNGNHQNETIDNDVMLQFAKTITENFMQGQTNQTTNISIDEDECNLFGRQVAMDLKRLNTQNRALARFRINKILMEMTVQEFHGDGTNPLNFD</sequence>
<dbReference type="WBParaSite" id="JU765_v2.g19513.t1">
    <property type="protein sequence ID" value="JU765_v2.g19513.t1"/>
    <property type="gene ID" value="JU765_v2.g19513"/>
</dbReference>
<protein>
    <submittedName>
        <fullName evidence="2">MADF domain-containing protein</fullName>
    </submittedName>
</protein>
<organism evidence="1 2">
    <name type="scientific">Panagrolaimus sp. JU765</name>
    <dbReference type="NCBI Taxonomy" id="591449"/>
    <lineage>
        <taxon>Eukaryota</taxon>
        <taxon>Metazoa</taxon>
        <taxon>Ecdysozoa</taxon>
        <taxon>Nematoda</taxon>
        <taxon>Chromadorea</taxon>
        <taxon>Rhabditida</taxon>
        <taxon>Tylenchina</taxon>
        <taxon>Panagrolaimomorpha</taxon>
        <taxon>Panagrolaimoidea</taxon>
        <taxon>Panagrolaimidae</taxon>
        <taxon>Panagrolaimus</taxon>
    </lineage>
</organism>
<reference evidence="2" key="1">
    <citation type="submission" date="2022-11" db="UniProtKB">
        <authorList>
            <consortium name="WormBaseParasite"/>
        </authorList>
    </citation>
    <scope>IDENTIFICATION</scope>
</reference>
<evidence type="ECO:0000313" key="1">
    <source>
        <dbReference type="Proteomes" id="UP000887576"/>
    </source>
</evidence>
<proteinExistence type="predicted"/>
<dbReference type="Proteomes" id="UP000887576">
    <property type="component" value="Unplaced"/>
</dbReference>
<evidence type="ECO:0000313" key="2">
    <source>
        <dbReference type="WBParaSite" id="JU765_v2.g19513.t1"/>
    </source>
</evidence>
<name>A0AC34QUB1_9BILA</name>